<dbReference type="Gene3D" id="1.10.150.50">
    <property type="entry name" value="Transcription Factor, Ets-1"/>
    <property type="match status" value="3"/>
</dbReference>
<evidence type="ECO:0000256" key="5">
    <source>
        <dbReference type="SAM" id="Coils"/>
    </source>
</evidence>
<dbReference type="FunFam" id="1.10.150.50:FF:000007">
    <property type="entry name" value="Liprin-beta-1 isoform 1"/>
    <property type="match status" value="1"/>
</dbReference>
<comment type="similarity">
    <text evidence="1">Belongs to the liprin family. Liprin-beta subfamily.</text>
</comment>
<dbReference type="InterPro" id="IPR037618">
    <property type="entry name" value="LIPB1/2_SAM_2nd"/>
</dbReference>
<accession>A0A1S3JF91</accession>
<feature type="region of interest" description="Disordered" evidence="6">
    <location>
        <begin position="533"/>
        <end position="576"/>
    </location>
</feature>
<dbReference type="Proteomes" id="UP000085678">
    <property type="component" value="Unplaced"/>
</dbReference>
<evidence type="ECO:0000313" key="10">
    <source>
        <dbReference type="RefSeq" id="XP_013409081.1"/>
    </source>
</evidence>
<feature type="compositionally biased region" description="Polar residues" evidence="6">
    <location>
        <begin position="344"/>
        <end position="356"/>
    </location>
</feature>
<evidence type="ECO:0000256" key="2">
    <source>
        <dbReference type="ARBA" id="ARBA00022553"/>
    </source>
</evidence>
<name>A0A1S3JF91_LINAN</name>
<evidence type="ECO:0000256" key="4">
    <source>
        <dbReference type="ARBA" id="ARBA00023054"/>
    </source>
</evidence>
<feature type="compositionally biased region" description="Basic residues" evidence="6">
    <location>
        <begin position="543"/>
        <end position="558"/>
    </location>
</feature>
<dbReference type="CDD" id="cd09563">
    <property type="entry name" value="SAM_liprin-beta1_2_repeat1"/>
    <property type="match status" value="1"/>
</dbReference>
<evidence type="ECO:0000256" key="1">
    <source>
        <dbReference type="ARBA" id="ARBA00007547"/>
    </source>
</evidence>
<dbReference type="InterPro" id="IPR013761">
    <property type="entry name" value="SAM/pointed_sf"/>
</dbReference>
<dbReference type="InterPro" id="IPR037619">
    <property type="entry name" value="LIPB1/2_SAM_3rd"/>
</dbReference>
<dbReference type="OrthoDB" id="6516566at2759"/>
<dbReference type="InterPro" id="IPR029515">
    <property type="entry name" value="Liprin"/>
</dbReference>
<keyword evidence="4 5" id="KW-0175">Coiled coil</keyword>
<dbReference type="Pfam" id="PF00536">
    <property type="entry name" value="SAM_1"/>
    <property type="match status" value="2"/>
</dbReference>
<dbReference type="SUPFAM" id="SSF47769">
    <property type="entry name" value="SAM/Pointed domain"/>
    <property type="match status" value="3"/>
</dbReference>
<dbReference type="InterPro" id="IPR058914">
    <property type="entry name" value="LIPB1/2_CC"/>
</dbReference>
<dbReference type="STRING" id="7574.A0A1S3JF91"/>
<dbReference type="RefSeq" id="XP_013409081.1">
    <property type="nucleotide sequence ID" value="XM_013553627.1"/>
</dbReference>
<dbReference type="SMART" id="SM00454">
    <property type="entry name" value="SAM"/>
    <property type="match status" value="3"/>
</dbReference>
<dbReference type="Pfam" id="PF07647">
    <property type="entry name" value="SAM_2"/>
    <property type="match status" value="1"/>
</dbReference>
<dbReference type="GO" id="GO:0007528">
    <property type="term" value="P:neuromuscular junction development"/>
    <property type="evidence" value="ECO:0007669"/>
    <property type="project" value="TreeGrafter"/>
</dbReference>
<evidence type="ECO:0000256" key="6">
    <source>
        <dbReference type="SAM" id="MobiDB-lite"/>
    </source>
</evidence>
<reference evidence="9 10" key="1">
    <citation type="submission" date="2025-04" db="UniProtKB">
        <authorList>
            <consortium name="RefSeq"/>
        </authorList>
    </citation>
    <scope>IDENTIFICATION</scope>
    <source>
        <tissue evidence="9 10">Gonads</tissue>
    </source>
</reference>
<keyword evidence="8" id="KW-1185">Reference proteome</keyword>
<dbReference type="KEGG" id="lak:106172761"/>
<feature type="compositionally biased region" description="Polar residues" evidence="6">
    <location>
        <begin position="374"/>
        <end position="383"/>
    </location>
</feature>
<dbReference type="CDD" id="cd09569">
    <property type="entry name" value="SAM_liprin-beta1_2_repeat3"/>
    <property type="match status" value="1"/>
</dbReference>
<dbReference type="GO" id="GO:0048786">
    <property type="term" value="C:presynaptic active zone"/>
    <property type="evidence" value="ECO:0007669"/>
    <property type="project" value="TreeGrafter"/>
</dbReference>
<dbReference type="RefSeq" id="XP_013409082.1">
    <property type="nucleotide sequence ID" value="XM_013553628.2"/>
</dbReference>
<proteinExistence type="inferred from homology"/>
<feature type="domain" description="SAM" evidence="7">
    <location>
        <begin position="602"/>
        <end position="666"/>
    </location>
</feature>
<gene>
    <name evidence="9 10 11" type="primary">LOC106172761</name>
</gene>
<feature type="domain" description="SAM" evidence="7">
    <location>
        <begin position="765"/>
        <end position="796"/>
    </location>
</feature>
<dbReference type="Pfam" id="PF26022">
    <property type="entry name" value="CC_Liprin_beta"/>
    <property type="match status" value="1"/>
</dbReference>
<feature type="coiled-coil region" evidence="5">
    <location>
        <begin position="110"/>
        <end position="231"/>
    </location>
</feature>
<organism evidence="8 9">
    <name type="scientific">Lingula anatina</name>
    <name type="common">Brachiopod</name>
    <name type="synonym">Lingula unguis</name>
    <dbReference type="NCBI Taxonomy" id="7574"/>
    <lineage>
        <taxon>Eukaryota</taxon>
        <taxon>Metazoa</taxon>
        <taxon>Spiralia</taxon>
        <taxon>Lophotrochozoa</taxon>
        <taxon>Brachiopoda</taxon>
        <taxon>Linguliformea</taxon>
        <taxon>Lingulata</taxon>
        <taxon>Lingulida</taxon>
        <taxon>Linguloidea</taxon>
        <taxon>Lingulidae</taxon>
        <taxon>Lingula</taxon>
    </lineage>
</organism>
<evidence type="ECO:0000313" key="11">
    <source>
        <dbReference type="RefSeq" id="XP_013409082.1"/>
    </source>
</evidence>
<protein>
    <submittedName>
        <fullName evidence="9 10">Liprin-beta-1 isoform X1</fullName>
    </submittedName>
</protein>
<feature type="region of interest" description="Disordered" evidence="6">
    <location>
        <begin position="340"/>
        <end position="396"/>
    </location>
</feature>
<dbReference type="PROSITE" id="PS50105">
    <property type="entry name" value="SAM_DOMAIN"/>
    <property type="match status" value="3"/>
</dbReference>
<dbReference type="RefSeq" id="XP_013409080.1">
    <property type="nucleotide sequence ID" value="XM_013553626.1"/>
</dbReference>
<sequence>MAADQQPEDVNDVLAQALQEMDGIIRESGLDIDFNAINGYEENPTKLSLSQRRNSRALQLVEDLRDLLETSIDKSKILEDLPIATVMFLKSWFDGQKEPETKANGQLSPAGNTEDTVRDLHREKENLELQVGALTDQVDMQSEKIRELERTISNNKAAEGRLQNELISRSTLETHKLDLMAEISALKLRLATAEKQRTEWEAKFTIAQRQIQELQELLRGKDADIADLKTKLSKNGTISSYNSLDSTGYYGSYGMDQQVRSLERERTLERLKRKLNCISNQQLKYTEVDKLKRAVESLMVVNEEKERKIEELKRTVHKYKKLEELVAQIQGRKVLEGFYDDAGSDSSSTTEKSTPSLHEPHPPHTDPWVGNPLYTLQTNSTEKPTMPHPNATSTPEYRQRPLHIQPVPNGNHTGTPPSAIMNLQSPRRSPGIIRSNSAEDIKQPPHHVDYVPKTPPASKKFRIEGSNTLPKDPNKLSPLTQQQQQALMQMQKKNKGFSSFGKGFLKIKPGKWSTSAPNLAQTEMELVVEHADGQDPQLDQDKKKQKGIKRLFGKKVRRTGSQDTEGGVDQPGEFRRGGLRATAGARLGIRVNDGFDVPFSRKDGEQVALWLHEIGLTMYIGDCKRWVKNGAQLLKATPHDLEKEMGVRNPLHRKKLCLALQALSSEHQDMTGKLTHEWVTRWLDDIGLPQYKDAFSEARVDGRMLHYMTVDDLIALKVTNELHHISIKRGIQVLRLHNYNPNFLKRRPAADEGQVINAPEEVMLWSNHRVMEWLRTIDLSEYAPNLRGSGVHGALLVLEPRFQTDLLATLLSIPANKTLLRRHLNTHFISLIGNETQCKKRDYEMSAEYVALTASSKVKAKKRSIFKRSKSEMGDGEDYLCPLELSGPIGQNNNNSIRNGGQQYRTEVRGYNTMMGRTARSPNAKTVKEIGAMSQDINTLTDMLAEERFLQDDSVPTSDV</sequence>
<dbReference type="InterPro" id="IPR001660">
    <property type="entry name" value="SAM"/>
</dbReference>
<dbReference type="PANTHER" id="PTHR12587">
    <property type="entry name" value="LAR INTERACTING PROTEIN LIP -RELATED PROTEIN"/>
    <property type="match status" value="1"/>
</dbReference>
<evidence type="ECO:0000259" key="7">
    <source>
        <dbReference type="PROSITE" id="PS50105"/>
    </source>
</evidence>
<dbReference type="FunFam" id="1.10.150.50:FF:000005">
    <property type="entry name" value="Liprin-beta-1 isoform 1"/>
    <property type="match status" value="1"/>
</dbReference>
<dbReference type="GeneID" id="106172761"/>
<evidence type="ECO:0000256" key="3">
    <source>
        <dbReference type="ARBA" id="ARBA00022737"/>
    </source>
</evidence>
<keyword evidence="3" id="KW-0677">Repeat</keyword>
<dbReference type="AlphaFoldDB" id="A0A1S3JF91"/>
<dbReference type="GO" id="GO:0005829">
    <property type="term" value="C:cytosol"/>
    <property type="evidence" value="ECO:0007669"/>
    <property type="project" value="UniProtKB-ARBA"/>
</dbReference>
<dbReference type="PANTHER" id="PTHR12587:SF14">
    <property type="entry name" value="AT31531P"/>
    <property type="match status" value="1"/>
</dbReference>
<feature type="coiled-coil region" evidence="5">
    <location>
        <begin position="288"/>
        <end position="332"/>
    </location>
</feature>
<evidence type="ECO:0000313" key="8">
    <source>
        <dbReference type="Proteomes" id="UP000085678"/>
    </source>
</evidence>
<evidence type="ECO:0000313" key="9">
    <source>
        <dbReference type="RefSeq" id="XP_013409080.1"/>
    </source>
</evidence>
<feature type="domain" description="SAM" evidence="7">
    <location>
        <begin position="674"/>
        <end position="737"/>
    </location>
</feature>
<keyword evidence="2" id="KW-0597">Phosphoprotein</keyword>
<dbReference type="InterPro" id="IPR037617">
    <property type="entry name" value="LIPB1/2_SAM_1"/>
</dbReference>
<dbReference type="CDD" id="cd09566">
    <property type="entry name" value="SAM_liprin-beta1_2_repeat2"/>
    <property type="match status" value="1"/>
</dbReference>